<evidence type="ECO:0000256" key="1">
    <source>
        <dbReference type="ARBA" id="ARBA00000971"/>
    </source>
</evidence>
<name>D7FIZ9_ECTSI</name>
<dbReference type="OrthoDB" id="1902587at2759"/>
<dbReference type="InterPro" id="IPR046357">
    <property type="entry name" value="PPIase_dom_sf"/>
</dbReference>
<protein>
    <recommendedName>
        <fullName evidence="2 5">peptidylprolyl isomerase</fullName>
        <ecNumber evidence="2 5">5.2.1.8</ecNumber>
    </recommendedName>
</protein>
<keyword evidence="3 5" id="KW-0697">Rotamase</keyword>
<dbReference type="Pfam" id="PF00254">
    <property type="entry name" value="FKBP_C"/>
    <property type="match status" value="1"/>
</dbReference>
<dbReference type="PANTHER" id="PTHR43811">
    <property type="entry name" value="FKBP-TYPE PEPTIDYL-PROLYL CIS-TRANS ISOMERASE FKPA"/>
    <property type="match status" value="1"/>
</dbReference>
<dbReference type="OMA" id="QTHYSHR"/>
<evidence type="ECO:0000256" key="4">
    <source>
        <dbReference type="ARBA" id="ARBA00023235"/>
    </source>
</evidence>
<dbReference type="EMBL" id="FN647904">
    <property type="protein sequence ID" value="CBJ49038.1"/>
    <property type="molecule type" value="Genomic_DNA"/>
</dbReference>
<evidence type="ECO:0000256" key="6">
    <source>
        <dbReference type="SAM" id="SignalP"/>
    </source>
</evidence>
<dbReference type="Proteomes" id="UP000002630">
    <property type="component" value="Linkage Group LG18"/>
</dbReference>
<gene>
    <name evidence="8" type="ORF">Esi_0125_0019</name>
</gene>
<evidence type="ECO:0000256" key="2">
    <source>
        <dbReference type="ARBA" id="ARBA00013194"/>
    </source>
</evidence>
<organism evidence="8 9">
    <name type="scientific">Ectocarpus siliculosus</name>
    <name type="common">Brown alga</name>
    <name type="synonym">Conferva siliculosa</name>
    <dbReference type="NCBI Taxonomy" id="2880"/>
    <lineage>
        <taxon>Eukaryota</taxon>
        <taxon>Sar</taxon>
        <taxon>Stramenopiles</taxon>
        <taxon>Ochrophyta</taxon>
        <taxon>PX clade</taxon>
        <taxon>Phaeophyceae</taxon>
        <taxon>Ectocarpales</taxon>
        <taxon>Ectocarpaceae</taxon>
        <taxon>Ectocarpus</taxon>
    </lineage>
</organism>
<dbReference type="InParanoid" id="D7FIZ9"/>
<proteinExistence type="predicted"/>
<evidence type="ECO:0000256" key="3">
    <source>
        <dbReference type="ARBA" id="ARBA00023110"/>
    </source>
</evidence>
<dbReference type="PANTHER" id="PTHR43811:SF26">
    <property type="entry name" value="PEPTIDYL-PROLYL CIS-TRANS ISOMERASE FKBP16-1, CHLOROPLASTIC"/>
    <property type="match status" value="1"/>
</dbReference>
<feature type="signal peptide" evidence="6">
    <location>
        <begin position="1"/>
        <end position="19"/>
    </location>
</feature>
<evidence type="ECO:0000313" key="8">
    <source>
        <dbReference type="EMBL" id="CBJ49038.1"/>
    </source>
</evidence>
<keyword evidence="9" id="KW-1185">Reference proteome</keyword>
<dbReference type="Gene3D" id="3.10.50.40">
    <property type="match status" value="1"/>
</dbReference>
<evidence type="ECO:0000313" key="9">
    <source>
        <dbReference type="Proteomes" id="UP000002630"/>
    </source>
</evidence>
<dbReference type="InterPro" id="IPR001179">
    <property type="entry name" value="PPIase_FKBP_dom"/>
</dbReference>
<reference evidence="8 9" key="1">
    <citation type="journal article" date="2010" name="Nature">
        <title>The Ectocarpus genome and the independent evolution of multicellularity in brown algae.</title>
        <authorList>
            <person name="Cock J.M."/>
            <person name="Sterck L."/>
            <person name="Rouze P."/>
            <person name="Scornet D."/>
            <person name="Allen A.E."/>
            <person name="Amoutzias G."/>
            <person name="Anthouard V."/>
            <person name="Artiguenave F."/>
            <person name="Aury J.M."/>
            <person name="Badger J.H."/>
            <person name="Beszteri B."/>
            <person name="Billiau K."/>
            <person name="Bonnet E."/>
            <person name="Bothwell J.H."/>
            <person name="Bowler C."/>
            <person name="Boyen C."/>
            <person name="Brownlee C."/>
            <person name="Carrano C.J."/>
            <person name="Charrier B."/>
            <person name="Cho G.Y."/>
            <person name="Coelho S.M."/>
            <person name="Collen J."/>
            <person name="Corre E."/>
            <person name="Da Silva C."/>
            <person name="Delage L."/>
            <person name="Delaroque N."/>
            <person name="Dittami S.M."/>
            <person name="Doulbeau S."/>
            <person name="Elias M."/>
            <person name="Farnham G."/>
            <person name="Gachon C.M."/>
            <person name="Gschloessl B."/>
            <person name="Heesch S."/>
            <person name="Jabbari K."/>
            <person name="Jubin C."/>
            <person name="Kawai H."/>
            <person name="Kimura K."/>
            <person name="Kloareg B."/>
            <person name="Kupper F.C."/>
            <person name="Lang D."/>
            <person name="Le Bail A."/>
            <person name="Leblanc C."/>
            <person name="Lerouge P."/>
            <person name="Lohr M."/>
            <person name="Lopez P.J."/>
            <person name="Martens C."/>
            <person name="Maumus F."/>
            <person name="Michel G."/>
            <person name="Miranda-Saavedra D."/>
            <person name="Morales J."/>
            <person name="Moreau H."/>
            <person name="Motomura T."/>
            <person name="Nagasato C."/>
            <person name="Napoli C.A."/>
            <person name="Nelson D.R."/>
            <person name="Nyvall-Collen P."/>
            <person name="Peters A.F."/>
            <person name="Pommier C."/>
            <person name="Potin P."/>
            <person name="Poulain J."/>
            <person name="Quesneville H."/>
            <person name="Read B."/>
            <person name="Rensing S.A."/>
            <person name="Ritter A."/>
            <person name="Rousvoal S."/>
            <person name="Samanta M."/>
            <person name="Samson G."/>
            <person name="Schroeder D.C."/>
            <person name="Segurens B."/>
            <person name="Strittmatter M."/>
            <person name="Tonon T."/>
            <person name="Tregear J.W."/>
            <person name="Valentin K."/>
            <person name="von Dassow P."/>
            <person name="Yamagishi T."/>
            <person name="Van de Peer Y."/>
            <person name="Wincker P."/>
        </authorList>
    </citation>
    <scope>NUCLEOTIDE SEQUENCE [LARGE SCALE GENOMIC DNA]</scope>
    <source>
        <strain evidence="9">Ec32 / CCAP1310/4</strain>
    </source>
</reference>
<feature type="domain" description="PPIase FKBP-type" evidence="7">
    <location>
        <begin position="129"/>
        <end position="234"/>
    </location>
</feature>
<evidence type="ECO:0000256" key="5">
    <source>
        <dbReference type="PROSITE-ProRule" id="PRU00277"/>
    </source>
</evidence>
<accession>D7FIZ9</accession>
<dbReference type="EMBL" id="FN649743">
    <property type="protein sequence ID" value="CBJ49038.1"/>
    <property type="molecule type" value="Genomic_DNA"/>
</dbReference>
<dbReference type="PROSITE" id="PS50059">
    <property type="entry name" value="FKBP_PPIASE"/>
    <property type="match status" value="1"/>
</dbReference>
<keyword evidence="4 5" id="KW-0413">Isomerase</keyword>
<dbReference type="eggNOG" id="KOG0552">
    <property type="taxonomic scope" value="Eukaryota"/>
</dbReference>
<sequence>MMDRLSFSIFAIAQLVTHAFVPATFPHLGVRRATGLRMCSSPADEGMSRGEVLRSVAAACVTGSTAWSTTAVGVSAKAPAPVMKLPDDDSAKPALRSGGEGSIPPFTVLPSGVQITDIVAGDGPVADTGKGVTLKWVMRRSNGYYVSSSEEGGGEPFIYRVGDAKRAIKGLDDGIRGMKSGGTRRIVVPPELGYVEGCKDGNPGPIPMGLGPKQQINTRNKEPLTFEVKLTKVR</sequence>
<keyword evidence="6" id="KW-0732">Signal</keyword>
<dbReference type="STRING" id="2880.D7FIZ9"/>
<dbReference type="EC" id="5.2.1.8" evidence="2 5"/>
<feature type="chain" id="PRO_5003095470" description="peptidylprolyl isomerase" evidence="6">
    <location>
        <begin position="20"/>
        <end position="234"/>
    </location>
</feature>
<dbReference type="SUPFAM" id="SSF54534">
    <property type="entry name" value="FKBP-like"/>
    <property type="match status" value="1"/>
</dbReference>
<comment type="catalytic activity">
    <reaction evidence="1 5">
        <text>[protein]-peptidylproline (omega=180) = [protein]-peptidylproline (omega=0)</text>
        <dbReference type="Rhea" id="RHEA:16237"/>
        <dbReference type="Rhea" id="RHEA-COMP:10747"/>
        <dbReference type="Rhea" id="RHEA-COMP:10748"/>
        <dbReference type="ChEBI" id="CHEBI:83833"/>
        <dbReference type="ChEBI" id="CHEBI:83834"/>
        <dbReference type="EC" id="5.2.1.8"/>
    </reaction>
</comment>
<dbReference type="AlphaFoldDB" id="D7FIZ9"/>
<evidence type="ECO:0000259" key="7">
    <source>
        <dbReference type="PROSITE" id="PS50059"/>
    </source>
</evidence>
<dbReference type="GO" id="GO:0003755">
    <property type="term" value="F:peptidyl-prolyl cis-trans isomerase activity"/>
    <property type="evidence" value="ECO:0007669"/>
    <property type="project" value="UniProtKB-KW"/>
</dbReference>